<proteinExistence type="predicted"/>
<dbReference type="GO" id="GO:0005886">
    <property type="term" value="C:plasma membrane"/>
    <property type="evidence" value="ECO:0007669"/>
    <property type="project" value="UniProtKB-SubCell"/>
</dbReference>
<dbReference type="OrthoDB" id="1368at2759"/>
<comment type="caution">
    <text evidence="10">The sequence shown here is derived from an EMBL/GenBank/DDBJ whole genome shotgun (WGS) entry which is preliminary data.</text>
</comment>
<evidence type="ECO:0000256" key="2">
    <source>
        <dbReference type="ARBA" id="ARBA00022448"/>
    </source>
</evidence>
<keyword evidence="2" id="KW-0813">Transport</keyword>
<dbReference type="AlphaFoldDB" id="A0A8H4AVR7"/>
<evidence type="ECO:0000256" key="7">
    <source>
        <dbReference type="ARBA" id="ARBA00023136"/>
    </source>
</evidence>
<keyword evidence="4 9" id="KW-0812">Transmembrane</keyword>
<comment type="subcellular location">
    <subcellularLocation>
        <location evidence="1">Cell membrane</location>
        <topology evidence="1">Multi-pass membrane protein</topology>
    </subcellularLocation>
</comment>
<feature type="region of interest" description="Disordered" evidence="8">
    <location>
        <begin position="227"/>
        <end position="267"/>
    </location>
</feature>
<gene>
    <name evidence="10" type="ORF">F8M41_008553</name>
</gene>
<keyword evidence="6" id="KW-0406">Ion transport</keyword>
<protein>
    <submittedName>
        <fullName evidence="10">UPF0187-domain-containing protein</fullName>
    </submittedName>
</protein>
<evidence type="ECO:0000313" key="11">
    <source>
        <dbReference type="Proteomes" id="UP000439903"/>
    </source>
</evidence>
<keyword evidence="5 9" id="KW-1133">Transmembrane helix</keyword>
<evidence type="ECO:0000256" key="5">
    <source>
        <dbReference type="ARBA" id="ARBA00022989"/>
    </source>
</evidence>
<evidence type="ECO:0000256" key="8">
    <source>
        <dbReference type="SAM" id="MobiDB-lite"/>
    </source>
</evidence>
<organism evidence="10 11">
    <name type="scientific">Gigaspora margarita</name>
    <dbReference type="NCBI Taxonomy" id="4874"/>
    <lineage>
        <taxon>Eukaryota</taxon>
        <taxon>Fungi</taxon>
        <taxon>Fungi incertae sedis</taxon>
        <taxon>Mucoromycota</taxon>
        <taxon>Glomeromycotina</taxon>
        <taxon>Glomeromycetes</taxon>
        <taxon>Diversisporales</taxon>
        <taxon>Gigasporaceae</taxon>
        <taxon>Gigaspora</taxon>
    </lineage>
</organism>
<evidence type="ECO:0000256" key="9">
    <source>
        <dbReference type="SAM" id="Phobius"/>
    </source>
</evidence>
<dbReference type="EMBL" id="WTPW01000191">
    <property type="protein sequence ID" value="KAF0537241.1"/>
    <property type="molecule type" value="Genomic_DNA"/>
</dbReference>
<name>A0A8H4AVR7_GIGMA</name>
<reference evidence="10 11" key="1">
    <citation type="journal article" date="2019" name="Environ. Microbiol.">
        <title>At the nexus of three kingdoms: the genome of the mycorrhizal fungus Gigaspora margarita provides insights into plant, endobacterial and fungal interactions.</title>
        <authorList>
            <person name="Venice F."/>
            <person name="Ghignone S."/>
            <person name="Salvioli di Fossalunga A."/>
            <person name="Amselem J."/>
            <person name="Novero M."/>
            <person name="Xianan X."/>
            <person name="Sedzielewska Toro K."/>
            <person name="Morin E."/>
            <person name="Lipzen A."/>
            <person name="Grigoriev I.V."/>
            <person name="Henrissat B."/>
            <person name="Martin F.M."/>
            <person name="Bonfante P."/>
        </authorList>
    </citation>
    <scope>NUCLEOTIDE SEQUENCE [LARGE SCALE GENOMIC DNA]</scope>
    <source>
        <strain evidence="10 11">BEG34</strain>
    </source>
</reference>
<evidence type="ECO:0000256" key="4">
    <source>
        <dbReference type="ARBA" id="ARBA00022692"/>
    </source>
</evidence>
<accession>A0A8H4AVR7</accession>
<feature type="transmembrane region" description="Helical" evidence="9">
    <location>
        <begin position="37"/>
        <end position="60"/>
    </location>
</feature>
<keyword evidence="3" id="KW-1003">Cell membrane</keyword>
<evidence type="ECO:0000313" key="10">
    <source>
        <dbReference type="EMBL" id="KAF0537241.1"/>
    </source>
</evidence>
<feature type="transmembrane region" description="Helical" evidence="9">
    <location>
        <begin position="295"/>
        <end position="314"/>
    </location>
</feature>
<keyword evidence="11" id="KW-1185">Reference proteome</keyword>
<sequence>MSDLSKMLESYEVYEETSKQKESCVTKLKRVISLLKAIQVAFLYAFINAIISAIITALYMATDIKLTIKPDFITLISFIVSLLLSSRASNAYNRYIEGHSTWLKIRHTVFNMARLIRINITDPKKRKEYINLLLYFVITLKDYFVIEFKHKRNKDEITNEDENSNGDINVTINNQEFEVKERENINKFMKNINCHYDLKKLRVRLHQIILKLNWLIDNDEANNKQYDETTNNKIFGDKTNSELHHDEANNKQPGENTKTNKKKPDEKTYNKLHDGIDTITECFSSLKKNNLSFPFAYSTLLAVTTWVFSLSLSFQLVSDLQWLTIPIIFLSTLFLFGIIELAEQIENPFGIDIFDADLNKFCVDIWIDTKFIMDNTAEIKEFCDKELDKIKVFEEQNSSKDKDKM</sequence>
<feature type="compositionally biased region" description="Basic and acidic residues" evidence="8">
    <location>
        <begin position="235"/>
        <end position="249"/>
    </location>
</feature>
<feature type="transmembrane region" description="Helical" evidence="9">
    <location>
        <begin position="320"/>
        <end position="339"/>
    </location>
</feature>
<keyword evidence="7 9" id="KW-0472">Membrane</keyword>
<dbReference type="InterPro" id="IPR044669">
    <property type="entry name" value="YneE/VCCN1/2-like"/>
</dbReference>
<feature type="transmembrane region" description="Helical" evidence="9">
    <location>
        <begin position="72"/>
        <end position="92"/>
    </location>
</feature>
<evidence type="ECO:0000256" key="6">
    <source>
        <dbReference type="ARBA" id="ARBA00023065"/>
    </source>
</evidence>
<dbReference type="PANTHER" id="PTHR33281:SF19">
    <property type="entry name" value="VOLTAGE-DEPENDENT ANION CHANNEL-FORMING PROTEIN YNEE"/>
    <property type="match status" value="1"/>
</dbReference>
<evidence type="ECO:0000256" key="3">
    <source>
        <dbReference type="ARBA" id="ARBA00022475"/>
    </source>
</evidence>
<dbReference type="PANTHER" id="PTHR33281">
    <property type="entry name" value="UPF0187 PROTEIN YNEE"/>
    <property type="match status" value="1"/>
</dbReference>
<dbReference type="GO" id="GO:0005254">
    <property type="term" value="F:chloride channel activity"/>
    <property type="evidence" value="ECO:0007669"/>
    <property type="project" value="InterPro"/>
</dbReference>
<dbReference type="Proteomes" id="UP000439903">
    <property type="component" value="Unassembled WGS sequence"/>
</dbReference>
<dbReference type="Pfam" id="PF25539">
    <property type="entry name" value="Bestrophin_2"/>
    <property type="match status" value="1"/>
</dbReference>
<evidence type="ECO:0000256" key="1">
    <source>
        <dbReference type="ARBA" id="ARBA00004651"/>
    </source>
</evidence>